<gene>
    <name evidence="1" type="ORF">FTUN_0164</name>
</gene>
<dbReference type="SUPFAM" id="SSF54211">
    <property type="entry name" value="Ribosomal protein S5 domain 2-like"/>
    <property type="match status" value="1"/>
</dbReference>
<dbReference type="RefSeq" id="WP_171469026.1">
    <property type="nucleotide sequence ID" value="NZ_CP053452.2"/>
</dbReference>
<dbReference type="AlphaFoldDB" id="A0A6M5YF84"/>
<proteinExistence type="predicted"/>
<dbReference type="InterPro" id="IPR020568">
    <property type="entry name" value="Ribosomal_Su5_D2-typ_SF"/>
</dbReference>
<reference evidence="2" key="1">
    <citation type="submission" date="2020-05" db="EMBL/GenBank/DDBJ databases">
        <title>Frigoriglobus tundricola gen. nov., sp. nov., a psychrotolerant cellulolytic planctomycete of the family Gemmataceae with two divergent copies of 16S rRNA gene.</title>
        <authorList>
            <person name="Kulichevskaya I.S."/>
            <person name="Ivanova A.A."/>
            <person name="Naumoff D.G."/>
            <person name="Beletsky A.V."/>
            <person name="Rijpstra W.I.C."/>
            <person name="Sinninghe Damste J.S."/>
            <person name="Mardanov A.V."/>
            <person name="Ravin N.V."/>
            <person name="Dedysh S.N."/>
        </authorList>
    </citation>
    <scope>NUCLEOTIDE SEQUENCE [LARGE SCALE GENOMIC DNA]</scope>
    <source>
        <strain evidence="2">PL17</strain>
    </source>
</reference>
<dbReference type="InterPro" id="IPR014721">
    <property type="entry name" value="Ribsml_uS5_D2-typ_fold_subgr"/>
</dbReference>
<accession>A0A6M5YF84</accession>
<name>A0A6M5YF84_9BACT</name>
<dbReference type="EMBL" id="CP053452">
    <property type="protein sequence ID" value="QJW92667.1"/>
    <property type="molecule type" value="Genomic_DNA"/>
</dbReference>
<protein>
    <submittedName>
        <fullName evidence="1">Uncharacterized protein</fullName>
    </submittedName>
</protein>
<sequence>MQFFTVRTTQNGEHRIHRQFGGRGFYGPFRFRVAPDPTVERVAVDAQAAPDAVAFWAVLKFLPNINEGIQEKLDLLAESGKHHCGIRVTLRDQKFHDVDTHSNGMKVEGVSFAHSTLERFTTPLSPLRADWLTSDVVTLARGIHADAAFDRLPILADALQDAGCNDPLVIEHLQTCPDHAPSCWVVEMILDQMARI</sequence>
<dbReference type="Gene3D" id="3.30.230.10">
    <property type="match status" value="1"/>
</dbReference>
<dbReference type="KEGG" id="ftj:FTUN_0164"/>
<organism evidence="1 2">
    <name type="scientific">Frigoriglobus tundricola</name>
    <dbReference type="NCBI Taxonomy" id="2774151"/>
    <lineage>
        <taxon>Bacteria</taxon>
        <taxon>Pseudomonadati</taxon>
        <taxon>Planctomycetota</taxon>
        <taxon>Planctomycetia</taxon>
        <taxon>Gemmatales</taxon>
        <taxon>Gemmataceae</taxon>
        <taxon>Frigoriglobus</taxon>
    </lineage>
</organism>
<evidence type="ECO:0000313" key="2">
    <source>
        <dbReference type="Proteomes" id="UP000503447"/>
    </source>
</evidence>
<dbReference type="Proteomes" id="UP000503447">
    <property type="component" value="Chromosome"/>
</dbReference>
<evidence type="ECO:0000313" key="1">
    <source>
        <dbReference type="EMBL" id="QJW92667.1"/>
    </source>
</evidence>
<keyword evidence="2" id="KW-1185">Reference proteome</keyword>